<dbReference type="SUPFAM" id="SSF51110">
    <property type="entry name" value="alpha-D-mannose-specific plant lectins"/>
    <property type="match status" value="2"/>
</dbReference>
<evidence type="ECO:0000256" key="11">
    <source>
        <dbReference type="ARBA" id="ARBA00048679"/>
    </source>
</evidence>
<evidence type="ECO:0000256" key="2">
    <source>
        <dbReference type="ARBA" id="ARBA00022527"/>
    </source>
</evidence>
<evidence type="ECO:0000313" key="17">
    <source>
        <dbReference type="Proteomes" id="UP001370490"/>
    </source>
</evidence>
<dbReference type="Gene3D" id="1.10.510.10">
    <property type="entry name" value="Transferase(Phosphotransferase) domain 1"/>
    <property type="match status" value="1"/>
</dbReference>
<feature type="domain" description="Bulb-type lectin" evidence="14">
    <location>
        <begin position="1035"/>
        <end position="1158"/>
    </location>
</feature>
<evidence type="ECO:0000313" key="16">
    <source>
        <dbReference type="EMBL" id="KAK6946797.1"/>
    </source>
</evidence>
<keyword evidence="12" id="KW-0472">Membrane</keyword>
<dbReference type="PROSITE" id="PS00108">
    <property type="entry name" value="PROTEIN_KINASE_ST"/>
    <property type="match status" value="1"/>
</dbReference>
<keyword evidence="12" id="KW-0812">Transmembrane</keyword>
<dbReference type="FunFam" id="2.90.10.10:FF:000004">
    <property type="entry name" value="G-type lectin S-receptor-like serine/threonine-protein kinase"/>
    <property type="match status" value="1"/>
</dbReference>
<evidence type="ECO:0000256" key="9">
    <source>
        <dbReference type="ARBA" id="ARBA00023180"/>
    </source>
</evidence>
<dbReference type="Gene3D" id="2.90.10.10">
    <property type="entry name" value="Bulb-type lectin domain"/>
    <property type="match status" value="2"/>
</dbReference>
<feature type="domain" description="Apple" evidence="15">
    <location>
        <begin position="1337"/>
        <end position="1405"/>
    </location>
</feature>
<evidence type="ECO:0000256" key="3">
    <source>
        <dbReference type="ARBA" id="ARBA00022679"/>
    </source>
</evidence>
<keyword evidence="4" id="KW-0732">Signal</keyword>
<dbReference type="EC" id="2.7.11.1" evidence="1"/>
<evidence type="ECO:0000256" key="6">
    <source>
        <dbReference type="ARBA" id="ARBA00022777"/>
    </source>
</evidence>
<evidence type="ECO:0000256" key="12">
    <source>
        <dbReference type="SAM" id="Phobius"/>
    </source>
</evidence>
<dbReference type="Gene3D" id="3.30.200.20">
    <property type="entry name" value="Phosphorylase Kinase, domain 1"/>
    <property type="match status" value="2"/>
</dbReference>
<keyword evidence="17" id="KW-1185">Reference proteome</keyword>
<keyword evidence="6" id="KW-0418">Kinase</keyword>
<sequence length="1405" mass="156318">MACFDFFIATEGAVNFDFAGSQKIGLGAFGPVYKPQLTIGKVLAVKRLSKFSRQGLNEFKNEPVCYTGKRDLTLFRHCSRASFIFTEIQGLENFHRDLKTTNILLDTDLNPSDFGMAKTFQGDKMEEKTRRSFLCPVLSQGPATMLSVLSISETDNPLPAPKRPVKRGYRLPMVIGFVIVTVLFPFVFSFLSAKAAAAGDILSPNQSITDGQTLVSNSSAFELGFFSPGNSSNRYLGIWYKNLSFKTVWVANRENPLSDMSGIFTLTADGNLAILNGSKDIIWSSNISKGGNSTFAQLLDSGNLVLWALNSTNSQDYLWQSFDCVSDTFIPGMKQGINLKTGEEWYYQSWKSVDDPFPGDFTYKLENPEFPQLFIRKQDVKYLRIGPWNGIRFTGVSQTNLVFTATLVSNEDEVCLIGRVASDSVIPRSTLNGLGQLQEFYGNPQSGQWEDLLTLQTNTCDNYSFCGSNAFCDANSSHICQCLKGFVPKAPQKWQNQNWSDGCVRETALDCGTEYGFLKLAQVNLPDLLQIWINQSMGPDECRVKCQSACSCTAYSSYDIIGDGNGCVLWPGDLVDLKKNTVDGLFLYVKLPLSLLDDDTNSNKRKKVATVASSIAAAILIVVCVSWFVARWKVTRNNEKDCSPSLKCRVIYVPWLVCFGSLPFELGLPRGRPGPKGLPSLLALLRGSPNFGPAREIPLSRLKLNEFIEHLASHNVLFDANDYEIGSRQEDLELTQFDLITIRAVTFDFAGSQKIGEGGYGPVFKAQLPSGQEIAVKRLSKYSRQGLTEFKNEVILISKLQHRNLVRLLGCCIQNEERILIYEYLPKGSLDSYIFDTKRASLLNWEKRFDIILGIARGLLYIHRDSRLTIIHRDLKASNILLDIDLNPKISDFGMAKTFQGEAMEDKTRRVVGTFGYMSPEYAIDGLFSVKSDVFSFGVLLLEIISGRRNRGFCHPDHDLSLLGHAWSVFTKGLALELVDAKTGDIISNIQVLRCIHVGLLCVQCHPRDRPTMSSVLSMLESDIPLPEPKRPGFFTERSMSDFSSTGEVPMTPNEINSFELGFFSLGKPMYRFLGISYKNISVPTVVWVANGDLPLLDKSGVLKIGYDGNLILLNSTRGTIWSSGLSTMVNGTVAQLLDSGNLTRETTYGKAMDSPSNTGISRTKLGLDVRTGEEWYLRSWKDWDDPSPGDFTFKLDSPELPQLVVCNQDVKKLRFGPWNGVTFIGGGIPTKTMNPILPITMVSSGDELYFFIRTTSDNIIARAFLNETAEFYWDEQSNQWVEILMLDKYICGNYGLCGFNAVCTGDDSSICQCLKGFTPKVPENGSLWTGQKVVLDAEDKFISLEQVNFPDLSHYQIGSTMPFDECQSNCQNSCSCTAFAILDIVGQESRCLHWFGGSNQAKKG</sequence>
<dbReference type="Pfam" id="PF07714">
    <property type="entry name" value="PK_Tyr_Ser-Thr"/>
    <property type="match status" value="1"/>
</dbReference>
<accession>A0AAN8WIN3</accession>
<dbReference type="Pfam" id="PF00954">
    <property type="entry name" value="S_locus_glycop"/>
    <property type="match status" value="2"/>
</dbReference>
<dbReference type="InterPro" id="IPR003609">
    <property type="entry name" value="Pan_app"/>
</dbReference>
<dbReference type="Pfam" id="PF08276">
    <property type="entry name" value="PAN_2"/>
    <property type="match status" value="2"/>
</dbReference>
<evidence type="ECO:0000259" key="14">
    <source>
        <dbReference type="PROSITE" id="PS50927"/>
    </source>
</evidence>
<dbReference type="InterPro" id="IPR011009">
    <property type="entry name" value="Kinase-like_dom_sf"/>
</dbReference>
<dbReference type="InterPro" id="IPR001245">
    <property type="entry name" value="Ser-Thr/Tyr_kinase_cat_dom"/>
</dbReference>
<evidence type="ECO:0000256" key="1">
    <source>
        <dbReference type="ARBA" id="ARBA00012513"/>
    </source>
</evidence>
<reference evidence="16 17" key="1">
    <citation type="submission" date="2023-12" db="EMBL/GenBank/DDBJ databases">
        <title>A high-quality genome assembly for Dillenia turbinata (Dilleniales).</title>
        <authorList>
            <person name="Chanderbali A."/>
        </authorList>
    </citation>
    <scope>NUCLEOTIDE SEQUENCE [LARGE SCALE GENOMIC DNA]</scope>
    <source>
        <strain evidence="16">LSX21</strain>
        <tissue evidence="16">Leaf</tissue>
    </source>
</reference>
<dbReference type="GO" id="GO:0004674">
    <property type="term" value="F:protein serine/threonine kinase activity"/>
    <property type="evidence" value="ECO:0007669"/>
    <property type="project" value="UniProtKB-KW"/>
</dbReference>
<feature type="domain" description="Bulb-type lectin" evidence="14">
    <location>
        <begin position="199"/>
        <end position="319"/>
    </location>
</feature>
<dbReference type="PROSITE" id="PS50011">
    <property type="entry name" value="PROTEIN_KINASE_DOM"/>
    <property type="match status" value="1"/>
</dbReference>
<feature type="domain" description="Protein kinase" evidence="13">
    <location>
        <begin position="749"/>
        <end position="1024"/>
    </location>
</feature>
<dbReference type="InterPro" id="IPR001480">
    <property type="entry name" value="Bulb-type_lectin_dom"/>
</dbReference>
<evidence type="ECO:0000259" key="15">
    <source>
        <dbReference type="PROSITE" id="PS50948"/>
    </source>
</evidence>
<dbReference type="InterPro" id="IPR000719">
    <property type="entry name" value="Prot_kinase_dom"/>
</dbReference>
<dbReference type="InterPro" id="IPR000858">
    <property type="entry name" value="S_locus_glycoprot_dom"/>
</dbReference>
<keyword evidence="12" id="KW-1133">Transmembrane helix</keyword>
<dbReference type="InterPro" id="IPR036426">
    <property type="entry name" value="Bulb-type_lectin_dom_sf"/>
</dbReference>
<keyword evidence="9" id="KW-0325">Glycoprotein</keyword>
<feature type="transmembrane region" description="Helical" evidence="12">
    <location>
        <begin position="608"/>
        <end position="630"/>
    </location>
</feature>
<feature type="transmembrane region" description="Helical" evidence="12">
    <location>
        <begin position="650"/>
        <end position="668"/>
    </location>
</feature>
<dbReference type="CDD" id="cd00028">
    <property type="entry name" value="B_lectin"/>
    <property type="match status" value="2"/>
</dbReference>
<keyword evidence="8" id="KW-1015">Disulfide bond</keyword>
<dbReference type="EMBL" id="JBAMMX010000001">
    <property type="protein sequence ID" value="KAK6946797.1"/>
    <property type="molecule type" value="Genomic_DNA"/>
</dbReference>
<gene>
    <name evidence="16" type="ORF">RJ641_000270</name>
</gene>
<dbReference type="SMART" id="SM00473">
    <property type="entry name" value="PAN_AP"/>
    <property type="match status" value="1"/>
</dbReference>
<keyword evidence="2" id="KW-0723">Serine/threonine-protein kinase</keyword>
<evidence type="ECO:0000256" key="4">
    <source>
        <dbReference type="ARBA" id="ARBA00022729"/>
    </source>
</evidence>
<dbReference type="PROSITE" id="PS50948">
    <property type="entry name" value="PAN"/>
    <property type="match status" value="2"/>
</dbReference>
<evidence type="ECO:0000256" key="7">
    <source>
        <dbReference type="ARBA" id="ARBA00022840"/>
    </source>
</evidence>
<keyword evidence="7" id="KW-0067">ATP-binding</keyword>
<dbReference type="PROSITE" id="PS50927">
    <property type="entry name" value="BULB_LECTIN"/>
    <property type="match status" value="2"/>
</dbReference>
<dbReference type="PANTHER" id="PTHR32444:SF118">
    <property type="entry name" value="OS09G0551150 PROTEIN"/>
    <property type="match status" value="1"/>
</dbReference>
<evidence type="ECO:0000259" key="13">
    <source>
        <dbReference type="PROSITE" id="PS50011"/>
    </source>
</evidence>
<comment type="catalytic activity">
    <reaction evidence="11">
        <text>L-seryl-[protein] + ATP = O-phospho-L-seryl-[protein] + ADP + H(+)</text>
        <dbReference type="Rhea" id="RHEA:17989"/>
        <dbReference type="Rhea" id="RHEA-COMP:9863"/>
        <dbReference type="Rhea" id="RHEA-COMP:11604"/>
        <dbReference type="ChEBI" id="CHEBI:15378"/>
        <dbReference type="ChEBI" id="CHEBI:29999"/>
        <dbReference type="ChEBI" id="CHEBI:30616"/>
        <dbReference type="ChEBI" id="CHEBI:83421"/>
        <dbReference type="ChEBI" id="CHEBI:456216"/>
        <dbReference type="EC" id="2.7.11.1"/>
    </reaction>
</comment>
<dbReference type="CDD" id="cd14066">
    <property type="entry name" value="STKc_IRAK"/>
    <property type="match status" value="1"/>
</dbReference>
<dbReference type="FunFam" id="3.30.200.20:FF:000195">
    <property type="entry name" value="G-type lectin S-receptor-like serine/threonine-protein kinase"/>
    <property type="match status" value="1"/>
</dbReference>
<comment type="caution">
    <text evidence="16">The sequence shown here is derived from an EMBL/GenBank/DDBJ whole genome shotgun (WGS) entry which is preliminary data.</text>
</comment>
<dbReference type="InterPro" id="IPR008271">
    <property type="entry name" value="Ser/Thr_kinase_AS"/>
</dbReference>
<evidence type="ECO:0000256" key="8">
    <source>
        <dbReference type="ARBA" id="ARBA00023157"/>
    </source>
</evidence>
<dbReference type="SUPFAM" id="SSF56112">
    <property type="entry name" value="Protein kinase-like (PK-like)"/>
    <property type="match status" value="2"/>
</dbReference>
<dbReference type="FunFam" id="1.10.510.10:FF:000060">
    <property type="entry name" value="G-type lectin S-receptor-like serine/threonine-protein kinase"/>
    <property type="match status" value="1"/>
</dbReference>
<dbReference type="PANTHER" id="PTHR32444">
    <property type="entry name" value="BULB-TYPE LECTIN DOMAIN-CONTAINING PROTEIN"/>
    <property type="match status" value="1"/>
</dbReference>
<evidence type="ECO:0000256" key="10">
    <source>
        <dbReference type="ARBA" id="ARBA00047899"/>
    </source>
</evidence>
<protein>
    <recommendedName>
        <fullName evidence="1">non-specific serine/threonine protein kinase</fullName>
        <ecNumber evidence="1">2.7.11.1</ecNumber>
    </recommendedName>
</protein>
<dbReference type="Pfam" id="PF01453">
    <property type="entry name" value="B_lectin"/>
    <property type="match status" value="2"/>
</dbReference>
<comment type="catalytic activity">
    <reaction evidence="10">
        <text>L-threonyl-[protein] + ATP = O-phospho-L-threonyl-[protein] + ADP + H(+)</text>
        <dbReference type="Rhea" id="RHEA:46608"/>
        <dbReference type="Rhea" id="RHEA-COMP:11060"/>
        <dbReference type="Rhea" id="RHEA-COMP:11605"/>
        <dbReference type="ChEBI" id="CHEBI:15378"/>
        <dbReference type="ChEBI" id="CHEBI:30013"/>
        <dbReference type="ChEBI" id="CHEBI:30616"/>
        <dbReference type="ChEBI" id="CHEBI:61977"/>
        <dbReference type="ChEBI" id="CHEBI:456216"/>
        <dbReference type="EC" id="2.7.11.1"/>
    </reaction>
</comment>
<dbReference type="SMART" id="SM00220">
    <property type="entry name" value="S_TKc"/>
    <property type="match status" value="1"/>
</dbReference>
<name>A0AAN8WIN3_9MAGN</name>
<feature type="domain" description="Apple" evidence="15">
    <location>
        <begin position="511"/>
        <end position="593"/>
    </location>
</feature>
<dbReference type="Proteomes" id="UP001370490">
    <property type="component" value="Unassembled WGS sequence"/>
</dbReference>
<feature type="transmembrane region" description="Helical" evidence="12">
    <location>
        <begin position="171"/>
        <end position="191"/>
    </location>
</feature>
<dbReference type="GO" id="GO:0048544">
    <property type="term" value="P:recognition of pollen"/>
    <property type="evidence" value="ECO:0007669"/>
    <property type="project" value="InterPro"/>
</dbReference>
<proteinExistence type="predicted"/>
<keyword evidence="3" id="KW-0808">Transferase</keyword>
<evidence type="ECO:0000256" key="5">
    <source>
        <dbReference type="ARBA" id="ARBA00022741"/>
    </source>
</evidence>
<dbReference type="SMART" id="SM00108">
    <property type="entry name" value="B_lectin"/>
    <property type="match status" value="2"/>
</dbReference>
<keyword evidence="5" id="KW-0547">Nucleotide-binding</keyword>
<organism evidence="16 17">
    <name type="scientific">Dillenia turbinata</name>
    <dbReference type="NCBI Taxonomy" id="194707"/>
    <lineage>
        <taxon>Eukaryota</taxon>
        <taxon>Viridiplantae</taxon>
        <taxon>Streptophyta</taxon>
        <taxon>Embryophyta</taxon>
        <taxon>Tracheophyta</taxon>
        <taxon>Spermatophyta</taxon>
        <taxon>Magnoliopsida</taxon>
        <taxon>eudicotyledons</taxon>
        <taxon>Gunneridae</taxon>
        <taxon>Pentapetalae</taxon>
        <taxon>Dilleniales</taxon>
        <taxon>Dilleniaceae</taxon>
        <taxon>Dillenia</taxon>
    </lineage>
</organism>
<dbReference type="CDD" id="cd01098">
    <property type="entry name" value="PAN_AP_plant"/>
    <property type="match status" value="1"/>
</dbReference>
<dbReference type="GO" id="GO:0005524">
    <property type="term" value="F:ATP binding"/>
    <property type="evidence" value="ECO:0007669"/>
    <property type="project" value="UniProtKB-KW"/>
</dbReference>